<dbReference type="PANTHER" id="PTHR13072">
    <property type="entry name" value="DYNACTIN 6"/>
    <property type="match status" value="1"/>
</dbReference>
<evidence type="ECO:0000313" key="8">
    <source>
        <dbReference type="Proteomes" id="UP000812966"/>
    </source>
</evidence>
<dbReference type="InterPro" id="IPR027777">
    <property type="entry name" value="DCTN6"/>
</dbReference>
<dbReference type="PANTHER" id="PTHR13072:SF0">
    <property type="entry name" value="DYNACTIN SUBUNIT 6"/>
    <property type="match status" value="1"/>
</dbReference>
<comment type="subcellular location">
    <subcellularLocation>
        <location evidence="1">Cytoplasm</location>
        <location evidence="1">Cytoskeleton</location>
    </subcellularLocation>
</comment>
<dbReference type="EMBL" id="JABELV010000008">
    <property type="protein sequence ID" value="KAG7571389.1"/>
    <property type="molecule type" value="Genomic_DNA"/>
</dbReference>
<dbReference type="InterPro" id="IPR011004">
    <property type="entry name" value="Trimer_LpxA-like_sf"/>
</dbReference>
<evidence type="ECO:0000256" key="6">
    <source>
        <dbReference type="ARBA" id="ARBA00034687"/>
    </source>
</evidence>
<dbReference type="GO" id="GO:0005869">
    <property type="term" value="C:dynactin complex"/>
    <property type="evidence" value="ECO:0007669"/>
    <property type="project" value="InterPro"/>
</dbReference>
<proteinExistence type="inferred from homology"/>
<organism evidence="7 8">
    <name type="scientific">Filobasidium floriforme</name>
    <dbReference type="NCBI Taxonomy" id="5210"/>
    <lineage>
        <taxon>Eukaryota</taxon>
        <taxon>Fungi</taxon>
        <taxon>Dikarya</taxon>
        <taxon>Basidiomycota</taxon>
        <taxon>Agaricomycotina</taxon>
        <taxon>Tremellomycetes</taxon>
        <taxon>Filobasidiales</taxon>
        <taxon>Filobasidiaceae</taxon>
        <taxon>Filobasidium</taxon>
    </lineage>
</organism>
<dbReference type="SUPFAM" id="SSF51161">
    <property type="entry name" value="Trimeric LpxA-like enzymes"/>
    <property type="match status" value="1"/>
</dbReference>
<protein>
    <recommendedName>
        <fullName evidence="3">Dynactin subunit 6</fullName>
    </recommendedName>
</protein>
<accession>A0A8K0NVI1</accession>
<keyword evidence="5" id="KW-0206">Cytoskeleton</keyword>
<comment type="function">
    <text evidence="6">Part of the dynactin complex that activates the molecular motor dynein for ultra-processive transport along microtubules.</text>
</comment>
<evidence type="ECO:0000256" key="5">
    <source>
        <dbReference type="ARBA" id="ARBA00023212"/>
    </source>
</evidence>
<dbReference type="GO" id="GO:0007052">
    <property type="term" value="P:mitotic spindle organization"/>
    <property type="evidence" value="ECO:0007669"/>
    <property type="project" value="TreeGrafter"/>
</dbReference>
<name>A0A8K0NVI1_9TREE</name>
<dbReference type="Gene3D" id="2.160.10.10">
    <property type="entry name" value="Hexapeptide repeat proteins"/>
    <property type="match status" value="1"/>
</dbReference>
<keyword evidence="8" id="KW-1185">Reference proteome</keyword>
<dbReference type="AlphaFoldDB" id="A0A8K0NVI1"/>
<dbReference type="Proteomes" id="UP000812966">
    <property type="component" value="Unassembled WGS sequence"/>
</dbReference>
<evidence type="ECO:0000313" key="7">
    <source>
        <dbReference type="EMBL" id="KAG7571389.1"/>
    </source>
</evidence>
<sequence length="192" mass="20940">MSSAPQPKPRSKKEPLYDESQVVIHPEATVVQDAVFKGKVTIGKGTVIHPLAQILAHEGEIVIGDNCVIAENVHILNSDTSKTLQIGNKNQFGTGAKVQASVGNSNNFGARCEVLADVIVSDYCVVGPQTTLRSRALDPSQPEVIPSYTVVFGSNSDRRAWDASAAQEEASAREKHLEYLREVLPKFYRVRK</sequence>
<comment type="caution">
    <text evidence="7">The sequence shown here is derived from an EMBL/GenBank/DDBJ whole genome shotgun (WGS) entry which is preliminary data.</text>
</comment>
<dbReference type="OrthoDB" id="2355at2759"/>
<evidence type="ECO:0000256" key="2">
    <source>
        <dbReference type="ARBA" id="ARBA00007719"/>
    </source>
</evidence>
<reference evidence="7" key="1">
    <citation type="submission" date="2020-04" db="EMBL/GenBank/DDBJ databases">
        <title>Analysis of mating type loci in Filobasidium floriforme.</title>
        <authorList>
            <person name="Nowrousian M."/>
        </authorList>
    </citation>
    <scope>NUCLEOTIDE SEQUENCE</scope>
    <source>
        <strain evidence="7">CBS 6242</strain>
    </source>
</reference>
<evidence type="ECO:0000256" key="1">
    <source>
        <dbReference type="ARBA" id="ARBA00004245"/>
    </source>
</evidence>
<evidence type="ECO:0000256" key="4">
    <source>
        <dbReference type="ARBA" id="ARBA00022490"/>
    </source>
</evidence>
<dbReference type="GO" id="GO:0070840">
    <property type="term" value="F:dynein complex binding"/>
    <property type="evidence" value="ECO:0007669"/>
    <property type="project" value="TreeGrafter"/>
</dbReference>
<comment type="similarity">
    <text evidence="2">Belongs to the dynactin subunits 5/6 family. Dynactin subunit 6 subfamily.</text>
</comment>
<evidence type="ECO:0000256" key="3">
    <source>
        <dbReference type="ARBA" id="ARBA00016573"/>
    </source>
</evidence>
<keyword evidence="4" id="KW-0963">Cytoplasm</keyword>
<gene>
    <name evidence="7" type="ORF">FFLO_00741</name>
</gene>